<dbReference type="Gene3D" id="1.10.10.10">
    <property type="entry name" value="Winged helix-like DNA-binding domain superfamily/Winged helix DNA-binding domain"/>
    <property type="match status" value="2"/>
</dbReference>
<dbReference type="InterPro" id="IPR036390">
    <property type="entry name" value="WH_DNA-bd_sf"/>
</dbReference>
<dbReference type="PANTHER" id="PTHR30136:SF24">
    <property type="entry name" value="HTH-TYPE TRANSCRIPTIONAL REPRESSOR ALLR"/>
    <property type="match status" value="1"/>
</dbReference>
<dbReference type="PANTHER" id="PTHR30136">
    <property type="entry name" value="HELIX-TURN-HELIX TRANSCRIPTIONAL REGULATOR, ICLR FAMILY"/>
    <property type="match status" value="1"/>
</dbReference>
<dbReference type="SUPFAM" id="SSF46785">
    <property type="entry name" value="Winged helix' DNA-binding domain"/>
    <property type="match status" value="2"/>
</dbReference>
<accession>A0ABX0DI72</accession>
<reference evidence="2 3" key="1">
    <citation type="submission" date="2020-02" db="EMBL/GenBank/DDBJ databases">
        <title>Whole-genome analyses of novel actinobacteria.</title>
        <authorList>
            <person name="Sahin N."/>
            <person name="Tokatli A."/>
        </authorList>
    </citation>
    <scope>NUCLEOTIDE SEQUENCE [LARGE SCALE GENOMIC DNA]</scope>
    <source>
        <strain evidence="2 3">YC419</strain>
    </source>
</reference>
<sequence>MLARGLDLLTCFQPGDEVLSLSAMARRVDLPLTSAHRIVGGLCRWGLLERDHGLRLGRRLLVLARPAPVHPALWSAALPYLARLPLATHLQVRLVVRQGNQTFRLGRIEPREGGLAFCHEMAPSSPTEAGLAVRTVAEAGALGRGAVRGTVFPGAPAWRAGADGGGWEVRSGCVVRADSRVAAAAAGRPDSSFALVLALHGVGSADVLPHLLPLRAAADVLGEWLEALPEFTGTGGGVASRTDPAGGDIGEVARRIRDDDFCPPPPWTMLDKAIRLLTCFTVDHPVLTVSELSAVSTLSKSTTSRLIGVMSQRQILVPHQSGFTIGTTLRSLSAMVPWHHRLIEVTRPWQRKISEATGGAVCLALVDHSHVIWMDAFRTPSHRQNQQDHCRDASGSARAGVLWRAAADAAVDAHAGAATAGADREPGVLVRRAPGVVAVPIPAGELPRTSLVATLHESRHGGLSRVAELLRSAALEIGADMSVHR</sequence>
<feature type="domain" description="HTH iclR-type" evidence="1">
    <location>
        <begin position="267"/>
        <end position="355"/>
    </location>
</feature>
<dbReference type="EMBL" id="JAAKZX010000007">
    <property type="protein sequence ID" value="NGO41272.1"/>
    <property type="molecule type" value="Genomic_DNA"/>
</dbReference>
<feature type="domain" description="HTH iclR-type" evidence="1">
    <location>
        <begin position="2"/>
        <end position="86"/>
    </location>
</feature>
<organism evidence="2 3">
    <name type="scientific">Streptomyces ureilyticus</name>
    <dbReference type="NCBI Taxonomy" id="1775131"/>
    <lineage>
        <taxon>Bacteria</taxon>
        <taxon>Bacillati</taxon>
        <taxon>Actinomycetota</taxon>
        <taxon>Actinomycetes</taxon>
        <taxon>Kitasatosporales</taxon>
        <taxon>Streptomycetaceae</taxon>
        <taxon>Streptomyces</taxon>
    </lineage>
</organism>
<evidence type="ECO:0000259" key="1">
    <source>
        <dbReference type="SMART" id="SM00346"/>
    </source>
</evidence>
<name>A0ABX0DI72_9ACTN</name>
<dbReference type="Pfam" id="PF09339">
    <property type="entry name" value="HTH_IclR"/>
    <property type="match status" value="2"/>
</dbReference>
<keyword evidence="3" id="KW-1185">Reference proteome</keyword>
<gene>
    <name evidence="2" type="ORF">G6048_03515</name>
</gene>
<evidence type="ECO:0000313" key="3">
    <source>
        <dbReference type="Proteomes" id="UP001518140"/>
    </source>
</evidence>
<dbReference type="InterPro" id="IPR050707">
    <property type="entry name" value="HTH_MetabolicPath_Reg"/>
</dbReference>
<dbReference type="RefSeq" id="WP_165337929.1">
    <property type="nucleotide sequence ID" value="NZ_JAAKZX010000007.1"/>
</dbReference>
<protein>
    <submittedName>
        <fullName evidence="2">Helix-turn-helix domain-containing protein</fullName>
    </submittedName>
</protein>
<dbReference type="SMART" id="SM00346">
    <property type="entry name" value="HTH_ICLR"/>
    <property type="match status" value="2"/>
</dbReference>
<comment type="caution">
    <text evidence="2">The sequence shown here is derived from an EMBL/GenBank/DDBJ whole genome shotgun (WGS) entry which is preliminary data.</text>
</comment>
<evidence type="ECO:0000313" key="2">
    <source>
        <dbReference type="EMBL" id="NGO41272.1"/>
    </source>
</evidence>
<dbReference type="InterPro" id="IPR005471">
    <property type="entry name" value="Tscrpt_reg_IclR_N"/>
</dbReference>
<dbReference type="Proteomes" id="UP001518140">
    <property type="component" value="Unassembled WGS sequence"/>
</dbReference>
<proteinExistence type="predicted"/>
<dbReference type="InterPro" id="IPR036388">
    <property type="entry name" value="WH-like_DNA-bd_sf"/>
</dbReference>